<evidence type="ECO:0000313" key="1">
    <source>
        <dbReference type="EMBL" id="SVC56183.1"/>
    </source>
</evidence>
<protein>
    <recommendedName>
        <fullName evidence="2">SnoaL-like domain-containing protein</fullName>
    </recommendedName>
</protein>
<reference evidence="1" key="1">
    <citation type="submission" date="2018-05" db="EMBL/GenBank/DDBJ databases">
        <authorList>
            <person name="Lanie J.A."/>
            <person name="Ng W.-L."/>
            <person name="Kazmierczak K.M."/>
            <person name="Andrzejewski T.M."/>
            <person name="Davidsen T.M."/>
            <person name="Wayne K.J."/>
            <person name="Tettelin H."/>
            <person name="Glass J.I."/>
            <person name="Rusch D."/>
            <person name="Podicherti R."/>
            <person name="Tsui H.-C.T."/>
            <person name="Winkler M.E."/>
        </authorList>
    </citation>
    <scope>NUCLEOTIDE SEQUENCE</scope>
</reference>
<dbReference type="Gene3D" id="3.10.450.50">
    <property type="match status" value="1"/>
</dbReference>
<dbReference type="EMBL" id="UINC01098009">
    <property type="protein sequence ID" value="SVC56183.1"/>
    <property type="molecule type" value="Genomic_DNA"/>
</dbReference>
<accession>A0A382N4V4</accession>
<dbReference type="InterPro" id="IPR032710">
    <property type="entry name" value="NTF2-like_dom_sf"/>
</dbReference>
<gene>
    <name evidence="1" type="ORF">METZ01_LOCUS309037</name>
</gene>
<feature type="non-terminal residue" evidence="1">
    <location>
        <position position="58"/>
    </location>
</feature>
<organism evidence="1">
    <name type="scientific">marine metagenome</name>
    <dbReference type="NCBI Taxonomy" id="408172"/>
    <lineage>
        <taxon>unclassified sequences</taxon>
        <taxon>metagenomes</taxon>
        <taxon>ecological metagenomes</taxon>
    </lineage>
</organism>
<name>A0A382N4V4_9ZZZZ</name>
<proteinExistence type="predicted"/>
<dbReference type="AlphaFoldDB" id="A0A382N4V4"/>
<sequence length="58" mass="6421">MNDYEDAEKQIVDCLLSYTRGIDRLDPDAILAAFHPGALLEGYQVDALVPIEDFALPV</sequence>
<dbReference type="SUPFAM" id="SSF54427">
    <property type="entry name" value="NTF2-like"/>
    <property type="match status" value="1"/>
</dbReference>
<evidence type="ECO:0008006" key="2">
    <source>
        <dbReference type="Google" id="ProtNLM"/>
    </source>
</evidence>